<feature type="compositionally biased region" description="Polar residues" evidence="3">
    <location>
        <begin position="111"/>
        <end position="120"/>
    </location>
</feature>
<name>A0A9P6TW37_9FUNG</name>
<dbReference type="InterPro" id="IPR039361">
    <property type="entry name" value="Cyclin"/>
</dbReference>
<feature type="region of interest" description="Disordered" evidence="3">
    <location>
        <begin position="1"/>
        <end position="120"/>
    </location>
</feature>
<dbReference type="Pfam" id="PF02984">
    <property type="entry name" value="Cyclin_C"/>
    <property type="match status" value="1"/>
</dbReference>
<feature type="region of interest" description="Disordered" evidence="3">
    <location>
        <begin position="166"/>
        <end position="194"/>
    </location>
</feature>
<feature type="domain" description="Cyclin C-terminal" evidence="5">
    <location>
        <begin position="526"/>
        <end position="641"/>
    </location>
</feature>
<dbReference type="PANTHER" id="PTHR10177">
    <property type="entry name" value="CYCLINS"/>
    <property type="match status" value="1"/>
</dbReference>
<evidence type="ECO:0000256" key="3">
    <source>
        <dbReference type="SAM" id="MobiDB-lite"/>
    </source>
</evidence>
<evidence type="ECO:0000256" key="2">
    <source>
        <dbReference type="RuleBase" id="RU000383"/>
    </source>
</evidence>
<evidence type="ECO:0000313" key="7">
    <source>
        <dbReference type="Proteomes" id="UP000726737"/>
    </source>
</evidence>
<organism evidence="6 7">
    <name type="scientific">Mortierella polycephala</name>
    <dbReference type="NCBI Taxonomy" id="41804"/>
    <lineage>
        <taxon>Eukaryota</taxon>
        <taxon>Fungi</taxon>
        <taxon>Fungi incertae sedis</taxon>
        <taxon>Mucoromycota</taxon>
        <taxon>Mortierellomycotina</taxon>
        <taxon>Mortierellomycetes</taxon>
        <taxon>Mortierellales</taxon>
        <taxon>Mortierellaceae</taxon>
        <taxon>Mortierella</taxon>
    </lineage>
</organism>
<dbReference type="Proteomes" id="UP000726737">
    <property type="component" value="Unassembled WGS sequence"/>
</dbReference>
<keyword evidence="7" id="KW-1185">Reference proteome</keyword>
<feature type="domain" description="Cyclin-like" evidence="4">
    <location>
        <begin position="530"/>
        <end position="611"/>
    </location>
</feature>
<feature type="region of interest" description="Disordered" evidence="3">
    <location>
        <begin position="269"/>
        <end position="363"/>
    </location>
</feature>
<evidence type="ECO:0000313" key="6">
    <source>
        <dbReference type="EMBL" id="KAG0248477.1"/>
    </source>
</evidence>
<feature type="compositionally biased region" description="Basic and acidic residues" evidence="3">
    <location>
        <begin position="19"/>
        <end position="36"/>
    </location>
</feature>
<dbReference type="OrthoDB" id="5590282at2759"/>
<evidence type="ECO:0008006" key="8">
    <source>
        <dbReference type="Google" id="ProtNLM"/>
    </source>
</evidence>
<protein>
    <recommendedName>
        <fullName evidence="8">Cyclin N-terminal domain-containing protein</fullName>
    </recommendedName>
</protein>
<dbReference type="InterPro" id="IPR006671">
    <property type="entry name" value="Cyclin_N"/>
</dbReference>
<accession>A0A9P6TW37</accession>
<dbReference type="SMART" id="SM01332">
    <property type="entry name" value="Cyclin_C"/>
    <property type="match status" value="1"/>
</dbReference>
<evidence type="ECO:0000256" key="1">
    <source>
        <dbReference type="ARBA" id="ARBA00023127"/>
    </source>
</evidence>
<evidence type="ECO:0000259" key="5">
    <source>
        <dbReference type="SMART" id="SM01332"/>
    </source>
</evidence>
<dbReference type="Pfam" id="PF00134">
    <property type="entry name" value="Cyclin_N"/>
    <property type="match status" value="1"/>
</dbReference>
<keyword evidence="1 2" id="KW-0195">Cyclin</keyword>
<feature type="compositionally biased region" description="Polar residues" evidence="3">
    <location>
        <begin position="271"/>
        <end position="283"/>
    </location>
</feature>
<feature type="compositionally biased region" description="Basic and acidic residues" evidence="3">
    <location>
        <begin position="350"/>
        <end position="363"/>
    </location>
</feature>
<dbReference type="EMBL" id="JAAAJA010000986">
    <property type="protein sequence ID" value="KAG0248477.1"/>
    <property type="molecule type" value="Genomic_DNA"/>
</dbReference>
<dbReference type="InterPro" id="IPR036915">
    <property type="entry name" value="Cyclin-like_sf"/>
</dbReference>
<evidence type="ECO:0000259" key="4">
    <source>
        <dbReference type="SMART" id="SM00385"/>
    </source>
</evidence>
<dbReference type="SMART" id="SM00385">
    <property type="entry name" value="CYCLIN"/>
    <property type="match status" value="2"/>
</dbReference>
<comment type="similarity">
    <text evidence="2">Belongs to the cyclin family.</text>
</comment>
<proteinExistence type="inferred from homology"/>
<sequence length="653" mass="73751">MHGNNNVRLVQRFPLRSRQNSDKEHNTTGIDPERQHSSTTQRSRRAIVQDKENIPENAPQNRDEVYDQNVGLRPKRPIEPRTHAAVSASNQARSAGSIVRVSRTLSDHSKPQSSGSASMTNRLRGLRDISNLRATTILRGGITARPPRSQLNVCKDEDVVKMVQPRSGTTTASSRLQSTGLSRRTEKVTSASIQGVAATRSTTITRATSTTATAGPRRIIERMARRTVSVDTGRKRATIAQELKPNAEPGNRPPLRDRNVQDSHLPHAKNVSASQPISQVLQQKKSKHLQVANQEKTELAVASVNNADRKRERSGTDDEELGSAKAPPSTKRSTIASVNQVSVPPSATSTDRHPRQKTEEPRKWVDARSARLLRILEKEEADNIGLVPEYSTDIFAHMRYMEMMLAPAIGYRGSMPESFWNTRLRSINLICRVHSHISPAGEILFLAVNIFDRAISRDFSLIPNEYVLAMTCLLIATKYEERVRFLRIEDFIQIIYSQGVRDVDNISFRKGERDLLGFIKFDLGWPGPLSFLRRGSRADGSEDKARTIAKYLLEMALYHPDFLLYKPSLQAASALFVGRAICGRYEWSELLVEYMGYTFDTIVPVALNIYYLMQNDWIKDMHIYSKYASLPYACVAFDVDRWVEQEQRQQEQQ</sequence>
<dbReference type="InterPro" id="IPR013763">
    <property type="entry name" value="Cyclin-like_dom"/>
</dbReference>
<feature type="compositionally biased region" description="Polar residues" evidence="3">
    <location>
        <begin position="330"/>
        <end position="349"/>
    </location>
</feature>
<dbReference type="SUPFAM" id="SSF47954">
    <property type="entry name" value="Cyclin-like"/>
    <property type="match status" value="2"/>
</dbReference>
<feature type="compositionally biased region" description="Basic and acidic residues" evidence="3">
    <location>
        <begin position="307"/>
        <end position="316"/>
    </location>
</feature>
<dbReference type="Gene3D" id="1.10.472.10">
    <property type="entry name" value="Cyclin-like"/>
    <property type="match status" value="2"/>
</dbReference>
<feature type="domain" description="Cyclin-like" evidence="4">
    <location>
        <begin position="428"/>
        <end position="517"/>
    </location>
</feature>
<dbReference type="InterPro" id="IPR004367">
    <property type="entry name" value="Cyclin_C-dom"/>
</dbReference>
<reference evidence="6" key="1">
    <citation type="journal article" date="2020" name="Fungal Divers.">
        <title>Resolving the Mortierellaceae phylogeny through synthesis of multi-gene phylogenetics and phylogenomics.</title>
        <authorList>
            <person name="Vandepol N."/>
            <person name="Liber J."/>
            <person name="Desiro A."/>
            <person name="Na H."/>
            <person name="Kennedy M."/>
            <person name="Barry K."/>
            <person name="Grigoriev I.V."/>
            <person name="Miller A.N."/>
            <person name="O'Donnell K."/>
            <person name="Stajich J.E."/>
            <person name="Bonito G."/>
        </authorList>
    </citation>
    <scope>NUCLEOTIDE SEQUENCE</scope>
    <source>
        <strain evidence="6">KOD948</strain>
    </source>
</reference>
<feature type="compositionally biased region" description="Polar residues" evidence="3">
    <location>
        <begin position="166"/>
        <end position="193"/>
    </location>
</feature>
<dbReference type="AlphaFoldDB" id="A0A9P6TW37"/>
<gene>
    <name evidence="6" type="ORF">BG011_010228</name>
</gene>
<comment type="caution">
    <text evidence="6">The sequence shown here is derived from an EMBL/GenBank/DDBJ whole genome shotgun (WGS) entry which is preliminary data.</text>
</comment>